<dbReference type="SUPFAM" id="SSF47781">
    <property type="entry name" value="RuvA domain 2-like"/>
    <property type="match status" value="1"/>
</dbReference>
<dbReference type="GO" id="GO:0009379">
    <property type="term" value="C:Holliday junction helicase complex"/>
    <property type="evidence" value="ECO:0007669"/>
    <property type="project" value="InterPro"/>
</dbReference>
<keyword evidence="8" id="KW-0067">ATP-binding</keyword>
<comment type="function">
    <text evidence="6">The RuvA-RuvB-RuvC complex processes Holliday junction (HJ) DNA during genetic recombination and DNA repair, while the RuvA-RuvB complex plays an important role in the rescue of blocked DNA replication forks via replication fork reversal (RFR). RuvA specifically binds to HJ cruciform DNA, conferring on it an open structure. The RuvB hexamer acts as an ATP-dependent pump, pulling dsDNA into and through the RuvAB complex. HJ branch migration allows RuvC to scan DNA until it finds its consensus sequence, where it cleaves and resolves the cruciform DNA.</text>
</comment>
<dbReference type="KEGG" id="fiy:BN1229_v1_0229"/>
<keyword evidence="8" id="KW-0378">Hydrolase</keyword>
<feature type="domain" description="Helix-hairpin-helix DNA-binding motif class 1" evidence="7">
    <location>
        <begin position="72"/>
        <end position="91"/>
    </location>
</feature>
<evidence type="ECO:0000256" key="6">
    <source>
        <dbReference type="HAMAP-Rule" id="MF_00031"/>
    </source>
</evidence>
<evidence type="ECO:0000256" key="2">
    <source>
        <dbReference type="ARBA" id="ARBA00022763"/>
    </source>
</evidence>
<feature type="domain" description="Helix-hairpin-helix DNA-binding motif class 1" evidence="7">
    <location>
        <begin position="107"/>
        <end position="126"/>
    </location>
</feature>
<dbReference type="GO" id="GO:0006310">
    <property type="term" value="P:DNA recombination"/>
    <property type="evidence" value="ECO:0007669"/>
    <property type="project" value="UniProtKB-UniRule"/>
</dbReference>
<dbReference type="InterPro" id="IPR013849">
    <property type="entry name" value="DNA_helicase_Holl-junc_RuvA_I"/>
</dbReference>
<accession>A0A0D6JB30</accession>
<evidence type="ECO:0000313" key="9">
    <source>
        <dbReference type="Proteomes" id="UP000033187"/>
    </source>
</evidence>
<keyword evidence="1 6" id="KW-0963">Cytoplasm</keyword>
<dbReference type="NCBIfam" id="TIGR00084">
    <property type="entry name" value="ruvA"/>
    <property type="match status" value="1"/>
</dbReference>
<keyword evidence="9" id="KW-1185">Reference proteome</keyword>
<dbReference type="InterPro" id="IPR012340">
    <property type="entry name" value="NA-bd_OB-fold"/>
</dbReference>
<dbReference type="GO" id="GO:0005737">
    <property type="term" value="C:cytoplasm"/>
    <property type="evidence" value="ECO:0007669"/>
    <property type="project" value="UniProtKB-SubCell"/>
</dbReference>
<dbReference type="Gene3D" id="2.40.50.140">
    <property type="entry name" value="Nucleic acid-binding proteins"/>
    <property type="match status" value="1"/>
</dbReference>
<sequence>MIGKLRGKVDAIGESFLILDVNGVGYEVQASVRALRGLKVGEEASLTIDTHVREDAIRLYGFASEVERTWFRTLQNVQGVGAKVALAVLGVLSPQDLANAVALGNWGAVEQAQGVGKKLAQRIVAELKDKAPGLSVAGLKGAPAGAEAGGVTMSAVEGNAVAEAISALTNLGYAPAQAAQAVAVASQELGGEADTAQLLRRGLKELAR</sequence>
<evidence type="ECO:0000256" key="1">
    <source>
        <dbReference type="ARBA" id="ARBA00022490"/>
    </source>
</evidence>
<keyword evidence="3 6" id="KW-0238">DNA-binding</keyword>
<comment type="domain">
    <text evidence="6">Has three domains with a flexible linker between the domains II and III and assumes an 'L' shape. Domain III is highly mobile and contacts RuvB.</text>
</comment>
<proteinExistence type="inferred from homology"/>
<evidence type="ECO:0000256" key="3">
    <source>
        <dbReference type="ARBA" id="ARBA00023125"/>
    </source>
</evidence>
<dbReference type="GO" id="GO:0000400">
    <property type="term" value="F:four-way junction DNA binding"/>
    <property type="evidence" value="ECO:0007669"/>
    <property type="project" value="UniProtKB-UniRule"/>
</dbReference>
<dbReference type="GO" id="GO:0048476">
    <property type="term" value="C:Holliday junction resolvase complex"/>
    <property type="evidence" value="ECO:0007669"/>
    <property type="project" value="UniProtKB-UniRule"/>
</dbReference>
<dbReference type="Gene3D" id="1.10.150.20">
    <property type="entry name" value="5' to 3' exonuclease, C-terminal subdomain"/>
    <property type="match status" value="1"/>
</dbReference>
<keyword evidence="8" id="KW-0547">Nucleotide-binding</keyword>
<dbReference type="EMBL" id="LN829119">
    <property type="protein sequence ID" value="CPR15146.1"/>
    <property type="molecule type" value="Genomic_DNA"/>
</dbReference>
<keyword evidence="5 6" id="KW-0234">DNA repair</keyword>
<dbReference type="GO" id="GO:0005524">
    <property type="term" value="F:ATP binding"/>
    <property type="evidence" value="ECO:0007669"/>
    <property type="project" value="InterPro"/>
</dbReference>
<feature type="region of interest" description="Domain III" evidence="6">
    <location>
        <begin position="156"/>
        <end position="208"/>
    </location>
</feature>
<evidence type="ECO:0000313" key="8">
    <source>
        <dbReference type="EMBL" id="CPR15146.1"/>
    </source>
</evidence>
<dbReference type="GO" id="GO:0006281">
    <property type="term" value="P:DNA repair"/>
    <property type="evidence" value="ECO:0007669"/>
    <property type="project" value="UniProtKB-UniRule"/>
</dbReference>
<evidence type="ECO:0000256" key="4">
    <source>
        <dbReference type="ARBA" id="ARBA00023172"/>
    </source>
</evidence>
<keyword evidence="8" id="KW-0347">Helicase</keyword>
<dbReference type="Pfam" id="PF14520">
    <property type="entry name" value="HHH_5"/>
    <property type="match status" value="1"/>
</dbReference>
<evidence type="ECO:0000256" key="5">
    <source>
        <dbReference type="ARBA" id="ARBA00023204"/>
    </source>
</evidence>
<keyword evidence="4 6" id="KW-0233">DNA recombination</keyword>
<dbReference type="Pfam" id="PF01330">
    <property type="entry name" value="RuvA_N"/>
    <property type="match status" value="1"/>
</dbReference>
<dbReference type="SMART" id="SM00278">
    <property type="entry name" value="HhH1"/>
    <property type="match status" value="2"/>
</dbReference>
<dbReference type="GO" id="GO:0016787">
    <property type="term" value="F:hydrolase activity"/>
    <property type="evidence" value="ECO:0007669"/>
    <property type="project" value="UniProtKB-KW"/>
</dbReference>
<dbReference type="Pfam" id="PF07499">
    <property type="entry name" value="RuvA_C"/>
    <property type="match status" value="1"/>
</dbReference>
<dbReference type="AlphaFoldDB" id="A0A0D6JB30"/>
<comment type="subunit">
    <text evidence="6">Homotetramer. Forms an RuvA(8)-RuvB(12)-Holliday junction (HJ) complex. HJ DNA is sandwiched between 2 RuvA tetramers; dsDNA enters through RuvA and exits via RuvB. An RuvB hexamer assembles on each DNA strand where it exits the tetramer. Each RuvB hexamer is contacted by two RuvA subunits (via domain III) on 2 adjacent RuvB subunits; this complex drives branch migration. In the full resolvosome a probable DNA-RuvA(4)-RuvB(12)-RuvC(2) complex forms which resolves the HJ.</text>
</comment>
<comment type="subcellular location">
    <subcellularLocation>
        <location evidence="6">Cytoplasm</location>
    </subcellularLocation>
</comment>
<dbReference type="InterPro" id="IPR000085">
    <property type="entry name" value="RuvA"/>
</dbReference>
<dbReference type="Proteomes" id="UP000033187">
    <property type="component" value="Chromosome 1"/>
</dbReference>
<dbReference type="HAMAP" id="MF_00031">
    <property type="entry name" value="DNA_HJ_migration_RuvA"/>
    <property type="match status" value="1"/>
</dbReference>
<protein>
    <recommendedName>
        <fullName evidence="6">Holliday junction branch migration complex subunit RuvA</fullName>
    </recommendedName>
</protein>
<evidence type="ECO:0000259" key="7">
    <source>
        <dbReference type="SMART" id="SM00278"/>
    </source>
</evidence>
<dbReference type="SUPFAM" id="SSF46929">
    <property type="entry name" value="DNA helicase RuvA subunit, C-terminal domain"/>
    <property type="match status" value="1"/>
</dbReference>
<comment type="caution">
    <text evidence="6">Lacks conserved residue(s) required for the propagation of feature annotation.</text>
</comment>
<reference evidence="9" key="1">
    <citation type="submission" date="2015-02" db="EMBL/GenBank/DDBJ databases">
        <authorList>
            <person name="Chooi Y.-H."/>
        </authorList>
    </citation>
    <scope>NUCLEOTIDE SEQUENCE [LARGE SCALE GENOMIC DNA]</scope>
    <source>
        <strain evidence="9">strain Y</strain>
    </source>
</reference>
<keyword evidence="2 6" id="KW-0227">DNA damage</keyword>
<dbReference type="GO" id="GO:0009378">
    <property type="term" value="F:four-way junction helicase activity"/>
    <property type="evidence" value="ECO:0007669"/>
    <property type="project" value="InterPro"/>
</dbReference>
<dbReference type="InterPro" id="IPR036267">
    <property type="entry name" value="RuvA_C_sf"/>
</dbReference>
<comment type="similarity">
    <text evidence="6">Belongs to the RuvA family.</text>
</comment>
<dbReference type="SUPFAM" id="SSF50249">
    <property type="entry name" value="Nucleic acid-binding proteins"/>
    <property type="match status" value="1"/>
</dbReference>
<dbReference type="InterPro" id="IPR010994">
    <property type="entry name" value="RuvA_2-like"/>
</dbReference>
<dbReference type="Gene3D" id="1.10.8.10">
    <property type="entry name" value="DNA helicase RuvA subunit, C-terminal domain"/>
    <property type="match status" value="1"/>
</dbReference>
<dbReference type="InterPro" id="IPR003583">
    <property type="entry name" value="Hlx-hairpin-Hlx_DNA-bd_motif"/>
</dbReference>
<name>A0A0D6JB30_9HYPH</name>
<dbReference type="OrthoDB" id="5293449at2"/>
<organism evidence="8 9">
    <name type="scientific">Candidatus Filomicrobium marinum</name>
    <dbReference type="NCBI Taxonomy" id="1608628"/>
    <lineage>
        <taxon>Bacteria</taxon>
        <taxon>Pseudomonadati</taxon>
        <taxon>Pseudomonadota</taxon>
        <taxon>Alphaproteobacteria</taxon>
        <taxon>Hyphomicrobiales</taxon>
        <taxon>Hyphomicrobiaceae</taxon>
        <taxon>Filomicrobium</taxon>
    </lineage>
</organism>
<dbReference type="RefSeq" id="WP_046475643.1">
    <property type="nucleotide sequence ID" value="NZ_LN829118.1"/>
</dbReference>
<dbReference type="InterPro" id="IPR011114">
    <property type="entry name" value="RuvA_C"/>
</dbReference>
<gene>
    <name evidence="6 8" type="primary">ruvA</name>
    <name evidence="8" type="ORF">YBN1229_v1_0229</name>
</gene>